<dbReference type="PANTHER" id="PTHR13691">
    <property type="entry name" value="RIBOSOMAL PROTEIN L2"/>
    <property type="match status" value="1"/>
</dbReference>
<evidence type="ECO:0000259" key="6">
    <source>
        <dbReference type="SMART" id="SM01383"/>
    </source>
</evidence>
<evidence type="ECO:0008006" key="9">
    <source>
        <dbReference type="Google" id="ProtNLM"/>
    </source>
</evidence>
<evidence type="ECO:0000256" key="2">
    <source>
        <dbReference type="ARBA" id="ARBA00022980"/>
    </source>
</evidence>
<dbReference type="InterPro" id="IPR005880">
    <property type="entry name" value="Ribosomal_uL2_bac/org-type"/>
</dbReference>
<dbReference type="InterPro" id="IPR014726">
    <property type="entry name" value="Ribosomal_uL2_dom3"/>
</dbReference>
<evidence type="ECO:0000256" key="1">
    <source>
        <dbReference type="ARBA" id="ARBA00005636"/>
    </source>
</evidence>
<dbReference type="Gene3D" id="4.10.950.10">
    <property type="entry name" value="Ribosomal protein L2, domain 3"/>
    <property type="match status" value="1"/>
</dbReference>
<dbReference type="InterPro" id="IPR022666">
    <property type="entry name" value="Ribosomal_uL2_RNA-bd_dom"/>
</dbReference>
<keyword evidence="3" id="KW-0687">Ribonucleoprotein</keyword>
<feature type="domain" description="Large ribosomal subunit protein uL2 RNA-binding" evidence="6">
    <location>
        <begin position="169"/>
        <end position="245"/>
    </location>
</feature>
<dbReference type="PANTHER" id="PTHR13691:SF5">
    <property type="entry name" value="LARGE RIBOSOMAL SUBUNIT PROTEIN UL2M"/>
    <property type="match status" value="1"/>
</dbReference>
<gene>
    <name evidence="7" type="ORF">BASA50_000135</name>
</gene>
<dbReference type="Gene3D" id="2.40.50.140">
    <property type="entry name" value="Nucleic acid-binding proteins"/>
    <property type="match status" value="1"/>
</dbReference>
<keyword evidence="8" id="KW-1185">Reference proteome</keyword>
<comment type="caution">
    <text evidence="7">The sequence shown here is derived from an EMBL/GenBank/DDBJ whole genome shotgun (WGS) entry which is preliminary data.</text>
</comment>
<feature type="region of interest" description="Disordered" evidence="4">
    <location>
        <begin position="393"/>
        <end position="418"/>
    </location>
</feature>
<dbReference type="InterPro" id="IPR014722">
    <property type="entry name" value="Rib_uL2_dom2"/>
</dbReference>
<dbReference type="Pfam" id="PF00181">
    <property type="entry name" value="Ribosomal_L2_N"/>
    <property type="match status" value="1"/>
</dbReference>
<accession>A0ABQ8EVP6</accession>
<dbReference type="EMBL" id="JAFCIX010000569">
    <property type="protein sequence ID" value="KAH6587086.1"/>
    <property type="molecule type" value="Genomic_DNA"/>
</dbReference>
<dbReference type="InterPro" id="IPR002171">
    <property type="entry name" value="Ribosomal_uL2"/>
</dbReference>
<proteinExistence type="inferred from homology"/>
<dbReference type="SUPFAM" id="SSF50249">
    <property type="entry name" value="Nucleic acid-binding proteins"/>
    <property type="match status" value="1"/>
</dbReference>
<dbReference type="Gene3D" id="2.30.30.30">
    <property type="match status" value="1"/>
</dbReference>
<comment type="similarity">
    <text evidence="1">Belongs to the universal ribosomal protein uL2 family.</text>
</comment>
<evidence type="ECO:0000259" key="5">
    <source>
        <dbReference type="SMART" id="SM01382"/>
    </source>
</evidence>
<feature type="domain" description="Large ribosomal subunit protein uL2 C-terminal" evidence="5">
    <location>
        <begin position="267"/>
        <end position="418"/>
    </location>
</feature>
<dbReference type="SMART" id="SM01382">
    <property type="entry name" value="Ribosomal_L2_C"/>
    <property type="match status" value="1"/>
</dbReference>
<dbReference type="Proteomes" id="UP001648503">
    <property type="component" value="Unassembled WGS sequence"/>
</dbReference>
<sequence>MVLPAASVLASMGRTVSAVQMATRVAVSQHHLYSNPRIATITTRATASTTALCGLSRVGIVHRSYPICHTFGHRAWSLTQVRHKTFRKTLTKAYKKRKLLVKKLKEEGKPVLEQTFPVMENKFWRVVGQMKIYKPVSPGSTNRRHATRFHLHKGSAVWRLSYGKRSTGGRNRTGRITVRHRGGGHKKRVRQVDFHRQVPGSFEVVRLEYDPNRSAELCLLRHLATNEFSYIIRPAGIDPGQILHSYRQGIPEPTEPGAPPIPKSELIKPGNCLRLRDIPVGTLIHCIGLRVGGPAQLCRSAGTSGQLISTPTLSNSAAEKAHSASLSLSNRFLPHIEYAQVRLSSAEVRLIPVDACATIGVVGNELHMHRNWGKAGARRRKGWRPAVRGIAMSAHKHPHGGGHKSKGNKAPRSPWGWKTKGFKTVRKKRWFVVTPKWKAKK</sequence>
<evidence type="ECO:0000256" key="3">
    <source>
        <dbReference type="ARBA" id="ARBA00023274"/>
    </source>
</evidence>
<dbReference type="InterPro" id="IPR022669">
    <property type="entry name" value="Ribosomal_uL2_C"/>
</dbReference>
<evidence type="ECO:0000313" key="7">
    <source>
        <dbReference type="EMBL" id="KAH6587086.1"/>
    </source>
</evidence>
<organism evidence="7 8">
    <name type="scientific">Batrachochytrium salamandrivorans</name>
    <dbReference type="NCBI Taxonomy" id="1357716"/>
    <lineage>
        <taxon>Eukaryota</taxon>
        <taxon>Fungi</taxon>
        <taxon>Fungi incertae sedis</taxon>
        <taxon>Chytridiomycota</taxon>
        <taxon>Chytridiomycota incertae sedis</taxon>
        <taxon>Chytridiomycetes</taxon>
        <taxon>Rhizophydiales</taxon>
        <taxon>Rhizophydiales incertae sedis</taxon>
        <taxon>Batrachochytrium</taxon>
    </lineage>
</organism>
<dbReference type="Pfam" id="PF03947">
    <property type="entry name" value="Ribosomal_L2_C"/>
    <property type="match status" value="1"/>
</dbReference>
<dbReference type="InterPro" id="IPR012340">
    <property type="entry name" value="NA-bd_OB-fold"/>
</dbReference>
<evidence type="ECO:0000256" key="4">
    <source>
        <dbReference type="SAM" id="MobiDB-lite"/>
    </source>
</evidence>
<keyword evidence="2" id="KW-0689">Ribosomal protein</keyword>
<protein>
    <recommendedName>
        <fullName evidence="9">Ribosomal protein L2</fullName>
    </recommendedName>
</protein>
<dbReference type="SMART" id="SM01383">
    <property type="entry name" value="Ribosomal_L2"/>
    <property type="match status" value="1"/>
</dbReference>
<reference evidence="7 8" key="1">
    <citation type="submission" date="2021-02" db="EMBL/GenBank/DDBJ databases">
        <title>Variation within the Batrachochytrium salamandrivorans European outbreak.</title>
        <authorList>
            <person name="Kelly M."/>
            <person name="Pasmans F."/>
            <person name="Shea T.P."/>
            <person name="Munoz J.F."/>
            <person name="Carranza S."/>
            <person name="Cuomo C.A."/>
            <person name="Martel A."/>
        </authorList>
    </citation>
    <scope>NUCLEOTIDE SEQUENCE [LARGE SCALE GENOMIC DNA]</scope>
    <source>
        <strain evidence="7 8">AMFP18/2</strain>
    </source>
</reference>
<evidence type="ECO:0000313" key="8">
    <source>
        <dbReference type="Proteomes" id="UP001648503"/>
    </source>
</evidence>
<feature type="compositionally biased region" description="Basic residues" evidence="4">
    <location>
        <begin position="394"/>
        <end position="409"/>
    </location>
</feature>
<dbReference type="NCBIfam" id="TIGR01171">
    <property type="entry name" value="rplB_bact"/>
    <property type="match status" value="1"/>
</dbReference>
<dbReference type="SUPFAM" id="SSF50104">
    <property type="entry name" value="Translation proteins SH3-like domain"/>
    <property type="match status" value="1"/>
</dbReference>
<name>A0ABQ8EVP6_9FUNG</name>
<dbReference type="InterPro" id="IPR008991">
    <property type="entry name" value="Translation_prot_SH3-like_sf"/>
</dbReference>